<dbReference type="InterPro" id="IPR027417">
    <property type="entry name" value="P-loop_NTPase"/>
</dbReference>
<keyword evidence="3" id="KW-1185">Reference proteome</keyword>
<dbReference type="Proteomes" id="UP000619078">
    <property type="component" value="Unassembled WGS sequence"/>
</dbReference>
<dbReference type="Gene3D" id="3.40.50.300">
    <property type="entry name" value="P-loop containing nucleotide triphosphate hydrolases"/>
    <property type="match status" value="1"/>
</dbReference>
<evidence type="ECO:0000313" key="2">
    <source>
        <dbReference type="EMBL" id="MBD1395130.1"/>
    </source>
</evidence>
<proteinExistence type="predicted"/>
<dbReference type="InterPro" id="IPR026866">
    <property type="entry name" value="CR006_AAA"/>
</dbReference>
<comment type="caution">
    <text evidence="2">The sequence shown here is derived from an EMBL/GenBank/DDBJ whole genome shotgun (WGS) entry which is preliminary data.</text>
</comment>
<accession>A0A926NW42</accession>
<feature type="domain" description="Protein CR006 P-loop" evidence="1">
    <location>
        <begin position="10"/>
        <end position="720"/>
    </location>
</feature>
<dbReference type="SUPFAM" id="SSF52540">
    <property type="entry name" value="P-loop containing nucleoside triphosphate hydrolases"/>
    <property type="match status" value="1"/>
</dbReference>
<dbReference type="Pfam" id="PF13166">
    <property type="entry name" value="AAA_13"/>
    <property type="match status" value="1"/>
</dbReference>
<sequence length="737" mass="84464">MIESLHLRNIATYDHNGVLIKDLRKVNFIYGVNGSGKTTLTKLVSTPNEQPFKDCLLKWKNNLPLRALVYNKEFRDKNFGQGKMDGVFTLGQATKEQAALIEQKITDRKAFKEDFSKKTETLDKQKFLKLEREAAFKEAVWADIYKKHELEFKEAFAGYMVKENFKNNLLVEAGNISASPPAHETLKEKAKTIFGKAPVNITAISPIIYERLLEIETDAIWQKKIIGKADVDIAKLIQRLNINDWVNEGRKHIQTDSIVCPFCQESTITEDFRNQLNRYFDESFLADTKLVKTLMEEYIRQSANLVNLLEQVESAEKAKTSSKLDQEKFSAYLKTFSTQVIANQELLNNKIKEPSRGISLVSIKEQLDHLAELISAANKDIIRHNSIVSNFAKEKQDLVKQVWRYITDAHKITIQNHKTDQDNLQKAIAGIESAIHETTKKHNALSAEIKELSKTVTSVQPSIDKINTTLSSYGFHNFSIVASKTEANKYQIQRADGTIAESTMSEGEITFITFLYFLQLTKGSTVETSVAEERILVIDDPISSLDSNVLFVVSSLLKEIIKSIKADKGSIRQLILLTHNVYFHKEVSFIDGHHSPCKDTAYWMLRKTQRVTTIQPFEMKNPIQNSYELLWAELKNRAEHSGITIQNTMRRIIENYFRLLGKYGDDQIIKKFSSHEEQEICRSLICWINDGSHSMPDDLFIEHQADIIEKYFTVFEKIFDHMDHKAHFNMMMGNPAA</sequence>
<organism evidence="2 3">
    <name type="scientific">Mucilaginibacter glaciei</name>
    <dbReference type="NCBI Taxonomy" id="2772109"/>
    <lineage>
        <taxon>Bacteria</taxon>
        <taxon>Pseudomonadati</taxon>
        <taxon>Bacteroidota</taxon>
        <taxon>Sphingobacteriia</taxon>
        <taxon>Sphingobacteriales</taxon>
        <taxon>Sphingobacteriaceae</taxon>
        <taxon>Mucilaginibacter</taxon>
    </lineage>
</organism>
<evidence type="ECO:0000259" key="1">
    <source>
        <dbReference type="Pfam" id="PF13166"/>
    </source>
</evidence>
<gene>
    <name evidence="2" type="ORF">IDJ76_18645</name>
</gene>
<evidence type="ECO:0000313" key="3">
    <source>
        <dbReference type="Proteomes" id="UP000619078"/>
    </source>
</evidence>
<dbReference type="AlphaFoldDB" id="A0A926NW42"/>
<protein>
    <submittedName>
        <fullName evidence="2">AAA family ATPase</fullName>
    </submittedName>
</protein>
<dbReference type="EMBL" id="JACWMX010000009">
    <property type="protein sequence ID" value="MBD1395130.1"/>
    <property type="molecule type" value="Genomic_DNA"/>
</dbReference>
<reference evidence="2" key="1">
    <citation type="submission" date="2020-09" db="EMBL/GenBank/DDBJ databases">
        <title>Novel species of Mucilaginibacter isolated from a glacier on the Tibetan Plateau.</title>
        <authorList>
            <person name="Liu Q."/>
            <person name="Xin Y.-H."/>
        </authorList>
    </citation>
    <scope>NUCLEOTIDE SEQUENCE</scope>
    <source>
        <strain evidence="2">ZB1P21</strain>
    </source>
</reference>
<dbReference type="RefSeq" id="WP_191165452.1">
    <property type="nucleotide sequence ID" value="NZ_JACWMX010000009.1"/>
</dbReference>
<name>A0A926NW42_9SPHI</name>